<evidence type="ECO:0000313" key="1">
    <source>
        <dbReference type="EMBL" id="VYT97865.1"/>
    </source>
</evidence>
<organism evidence="1">
    <name type="scientific">Parabacteroides merdae</name>
    <dbReference type="NCBI Taxonomy" id="46503"/>
    <lineage>
        <taxon>Bacteria</taxon>
        <taxon>Pseudomonadati</taxon>
        <taxon>Bacteroidota</taxon>
        <taxon>Bacteroidia</taxon>
        <taxon>Bacteroidales</taxon>
        <taxon>Tannerellaceae</taxon>
        <taxon>Parabacteroides</taxon>
    </lineage>
</organism>
<reference evidence="1" key="1">
    <citation type="submission" date="2019-11" db="EMBL/GenBank/DDBJ databases">
        <authorList>
            <person name="Feng L."/>
        </authorList>
    </citation>
    <scope>NUCLEOTIDE SEQUENCE</scope>
    <source>
        <strain evidence="1">PmerdaeLFYP103</strain>
    </source>
</reference>
<accession>A0A6N3AZ29</accession>
<protein>
    <submittedName>
        <fullName evidence="1">Uncharacterized protein</fullName>
    </submittedName>
</protein>
<name>A0A6N3AZ29_9BACT</name>
<proteinExistence type="predicted"/>
<sequence>MYFCGLKKKYIHDEIFIPNIIDNIRICLFSHL</sequence>
<dbReference type="AlphaFoldDB" id="A0A6N3AZ29"/>
<dbReference type="EMBL" id="CACRUV010000015">
    <property type="protein sequence ID" value="VYT97865.1"/>
    <property type="molecule type" value="Genomic_DNA"/>
</dbReference>
<gene>
    <name evidence="1" type="ORF">PMLFYP103_00904</name>
</gene>